<evidence type="ECO:0000313" key="7">
    <source>
        <dbReference type="Proteomes" id="UP000236724"/>
    </source>
</evidence>
<dbReference type="InterPro" id="IPR012827">
    <property type="entry name" value="Hemerythrin_metal-bd"/>
</dbReference>
<dbReference type="OrthoDB" id="5296936at2"/>
<dbReference type="InterPro" id="IPR035938">
    <property type="entry name" value="Hemerythrin-like_sf"/>
</dbReference>
<keyword evidence="7" id="KW-1185">Reference proteome</keyword>
<comment type="similarity">
    <text evidence="1">Belongs to the hemerythrin family.</text>
</comment>
<keyword evidence="4" id="KW-0408">Iron</keyword>
<dbReference type="PANTHER" id="PTHR37164:SF1">
    <property type="entry name" value="BACTERIOHEMERYTHRIN"/>
    <property type="match status" value="1"/>
</dbReference>
<dbReference type="Pfam" id="PF01814">
    <property type="entry name" value="Hemerythrin"/>
    <property type="match status" value="1"/>
</dbReference>
<sequence>MSELIQSFEQNYHLGVAEMDETHRQFVAQVNQLDAAPDATFSELFAELLKHTEAHFAAENELMKTSGFPPIHIHMGEHQRVLEAFKHFAAQVAAGDLSVGRAFIHEQIPRWFELHSRTMDSALAAHLKRVGQS</sequence>
<evidence type="ECO:0000256" key="4">
    <source>
        <dbReference type="ARBA" id="ARBA00023004"/>
    </source>
</evidence>
<dbReference type="PANTHER" id="PTHR37164">
    <property type="entry name" value="BACTERIOHEMERYTHRIN"/>
    <property type="match status" value="1"/>
</dbReference>
<dbReference type="SUPFAM" id="SSF47188">
    <property type="entry name" value="Hemerythrin-like"/>
    <property type="match status" value="1"/>
</dbReference>
<evidence type="ECO:0000259" key="5">
    <source>
        <dbReference type="Pfam" id="PF01814"/>
    </source>
</evidence>
<proteinExistence type="inferred from homology"/>
<feature type="domain" description="Hemerythrin-like" evidence="5">
    <location>
        <begin position="15"/>
        <end position="124"/>
    </location>
</feature>
<dbReference type="CDD" id="cd12107">
    <property type="entry name" value="Hemerythrin"/>
    <property type="match status" value="1"/>
</dbReference>
<dbReference type="InterPro" id="IPR050669">
    <property type="entry name" value="Hemerythrin"/>
</dbReference>
<dbReference type="RefSeq" id="WP_103922234.1">
    <property type="nucleotide sequence ID" value="NZ_FMSV02000556.1"/>
</dbReference>
<dbReference type="EMBL" id="FMSV02000556">
    <property type="protein sequence ID" value="SEH08717.1"/>
    <property type="molecule type" value="Genomic_DNA"/>
</dbReference>
<dbReference type="Gene3D" id="1.20.120.50">
    <property type="entry name" value="Hemerythrin-like"/>
    <property type="match status" value="1"/>
</dbReference>
<name>A0A1H6FFB5_9GAMM</name>
<evidence type="ECO:0000256" key="2">
    <source>
        <dbReference type="ARBA" id="ARBA00022621"/>
    </source>
</evidence>
<keyword evidence="3" id="KW-0479">Metal-binding</keyword>
<dbReference type="GO" id="GO:0046872">
    <property type="term" value="F:metal ion binding"/>
    <property type="evidence" value="ECO:0007669"/>
    <property type="project" value="UniProtKB-KW"/>
</dbReference>
<dbReference type="InterPro" id="IPR016131">
    <property type="entry name" value="Haemerythrin_Fe_BS"/>
</dbReference>
<evidence type="ECO:0000313" key="6">
    <source>
        <dbReference type="EMBL" id="SEH08717.1"/>
    </source>
</evidence>
<dbReference type="AlphaFoldDB" id="A0A1H6FFB5"/>
<keyword evidence="2" id="KW-0561">Oxygen transport</keyword>
<accession>A0A1H6FFB5</accession>
<dbReference type="GO" id="GO:0005344">
    <property type="term" value="F:oxygen carrier activity"/>
    <property type="evidence" value="ECO:0007669"/>
    <property type="project" value="UniProtKB-KW"/>
</dbReference>
<organism evidence="6 7">
    <name type="scientific">Candidatus Venteria ishoeyi</name>
    <dbReference type="NCBI Taxonomy" id="1899563"/>
    <lineage>
        <taxon>Bacteria</taxon>
        <taxon>Pseudomonadati</taxon>
        <taxon>Pseudomonadota</taxon>
        <taxon>Gammaproteobacteria</taxon>
        <taxon>Thiotrichales</taxon>
        <taxon>Thiotrichaceae</taxon>
        <taxon>Venteria</taxon>
    </lineage>
</organism>
<gene>
    <name evidence="6" type="ORF">MBHS_04609</name>
</gene>
<evidence type="ECO:0000256" key="1">
    <source>
        <dbReference type="ARBA" id="ARBA00010587"/>
    </source>
</evidence>
<evidence type="ECO:0000256" key="3">
    <source>
        <dbReference type="ARBA" id="ARBA00022723"/>
    </source>
</evidence>
<reference evidence="6 7" key="1">
    <citation type="submission" date="2016-10" db="EMBL/GenBank/DDBJ databases">
        <authorList>
            <person name="de Groot N.N."/>
        </authorList>
    </citation>
    <scope>NUCLEOTIDE SEQUENCE [LARGE SCALE GENOMIC DNA]</scope>
    <source>
        <strain evidence="6">MBHS1</strain>
    </source>
</reference>
<dbReference type="Proteomes" id="UP000236724">
    <property type="component" value="Unassembled WGS sequence"/>
</dbReference>
<dbReference type="NCBIfam" id="TIGR02481">
    <property type="entry name" value="hemeryth_dom"/>
    <property type="match status" value="1"/>
</dbReference>
<dbReference type="PROSITE" id="PS00550">
    <property type="entry name" value="HEMERYTHRINS"/>
    <property type="match status" value="1"/>
</dbReference>
<dbReference type="InterPro" id="IPR012312">
    <property type="entry name" value="Hemerythrin-like"/>
</dbReference>
<keyword evidence="2" id="KW-0813">Transport</keyword>
<protein>
    <submittedName>
        <fullName evidence="6">Cation-binding hemerythrin HHE family protein</fullName>
    </submittedName>
</protein>